<dbReference type="PANTHER" id="PTHR47481">
    <property type="match status" value="1"/>
</dbReference>
<dbReference type="PANTHER" id="PTHR47481:SF22">
    <property type="entry name" value="RETROTRANSPOSON GAG DOMAIN-CONTAINING PROTEIN"/>
    <property type="match status" value="1"/>
</dbReference>
<dbReference type="Pfam" id="PF14223">
    <property type="entry name" value="Retrotran_gag_2"/>
    <property type="match status" value="1"/>
</dbReference>
<protein>
    <submittedName>
        <fullName evidence="4">Uncharacterized protein</fullName>
    </submittedName>
</protein>
<feature type="compositionally biased region" description="Polar residues" evidence="1">
    <location>
        <begin position="190"/>
        <end position="203"/>
    </location>
</feature>
<evidence type="ECO:0000256" key="1">
    <source>
        <dbReference type="SAM" id="MobiDB-lite"/>
    </source>
</evidence>
<dbReference type="Pfam" id="PF13976">
    <property type="entry name" value="gag_pre-integrs"/>
    <property type="match status" value="1"/>
</dbReference>
<dbReference type="EMBL" id="GEVM01018562">
    <property type="protein sequence ID" value="JAU87376.1"/>
    <property type="molecule type" value="Transcribed_RNA"/>
</dbReference>
<dbReference type="InterPro" id="IPR054722">
    <property type="entry name" value="PolX-like_BBD"/>
</dbReference>
<evidence type="ECO:0000259" key="2">
    <source>
        <dbReference type="Pfam" id="PF13976"/>
    </source>
</evidence>
<proteinExistence type="predicted"/>
<evidence type="ECO:0000259" key="3">
    <source>
        <dbReference type="Pfam" id="PF22936"/>
    </source>
</evidence>
<feature type="compositionally biased region" description="Low complexity" evidence="1">
    <location>
        <begin position="211"/>
        <end position="230"/>
    </location>
</feature>
<feature type="domain" description="Retrovirus-related Pol polyprotein from transposon TNT 1-94-like beta-barrel" evidence="3">
    <location>
        <begin position="290"/>
        <end position="366"/>
    </location>
</feature>
<dbReference type="Pfam" id="PF22936">
    <property type="entry name" value="Pol_BBD"/>
    <property type="match status" value="1"/>
</dbReference>
<sequence length="461" mass="51186">MWNRQVHALLDGYELASHLDGSTPTQTIVADDTTSVNLAYTLWKRQDKLIYSALLGAISQTIQPLLSLTTASAEIWTTLASTYAKPSRGHIKQLQHQLKNWSKDTKSIDEYFQGLTTKFDQLGLLGKVIDHEDKIDFVLQGLPDEYKPVVDQTEGRDSPPSLTELHEKLLNHEAKLLSSAYSPSLPISANYAGSGNRSRPQSKNNHRSNHTWHNNNQQQSWNNSQTTNHNRNSRPYLGRCQICGVQGHSAKRCSQLHTVQQSPQRALLPTPPYPPSPWLPRANLATTPSWVVDSGATHHITSDLSNLSLHQPYTGGEEVIVGNGNGLPITRTGFTSLPSIHKSLSLHNVLCVPSIQKNLISVYRLCNVNQVSVEFSPTHFQVKDLTSGVPLLQGRTNKELYEWSISQPAAVALFATHTVKTSLSDWHLRLGHPSLSILQTIISKHSLPLSDTLSIKVFILC</sequence>
<feature type="domain" description="GAG-pre-integrase" evidence="2">
    <location>
        <begin position="400"/>
        <end position="458"/>
    </location>
</feature>
<gene>
    <name evidence="4" type="ORF">MP_TR7863_c4_g1_i1_g.22614</name>
</gene>
<evidence type="ECO:0000313" key="4">
    <source>
        <dbReference type="EMBL" id="JAU87376.1"/>
    </source>
</evidence>
<dbReference type="InterPro" id="IPR025724">
    <property type="entry name" value="GAG-pre-integrase_dom"/>
</dbReference>
<feature type="region of interest" description="Disordered" evidence="1">
    <location>
        <begin position="190"/>
        <end position="233"/>
    </location>
</feature>
<name>A0A1J3J5Y3_NOCCA</name>
<reference evidence="4" key="1">
    <citation type="submission" date="2016-07" db="EMBL/GenBank/DDBJ databases">
        <title>De novo transcriptome assembly of four accessions of the metal hyperaccumulator plant Noccaea caerulescens.</title>
        <authorList>
            <person name="Blande D."/>
            <person name="Halimaa P."/>
            <person name="Tervahauta A.I."/>
            <person name="Aarts M.G."/>
            <person name="Karenlampi S.O."/>
        </authorList>
    </citation>
    <scope>NUCLEOTIDE SEQUENCE</scope>
</reference>
<dbReference type="AlphaFoldDB" id="A0A1J3J5Y3"/>
<accession>A0A1J3J5Y3</accession>
<organism evidence="4">
    <name type="scientific">Noccaea caerulescens</name>
    <name type="common">Alpine penny-cress</name>
    <name type="synonym">Thlaspi caerulescens</name>
    <dbReference type="NCBI Taxonomy" id="107243"/>
    <lineage>
        <taxon>Eukaryota</taxon>
        <taxon>Viridiplantae</taxon>
        <taxon>Streptophyta</taxon>
        <taxon>Embryophyta</taxon>
        <taxon>Tracheophyta</taxon>
        <taxon>Spermatophyta</taxon>
        <taxon>Magnoliopsida</taxon>
        <taxon>eudicotyledons</taxon>
        <taxon>Gunneridae</taxon>
        <taxon>Pentapetalae</taxon>
        <taxon>rosids</taxon>
        <taxon>malvids</taxon>
        <taxon>Brassicales</taxon>
        <taxon>Brassicaceae</taxon>
        <taxon>Coluteocarpeae</taxon>
        <taxon>Noccaea</taxon>
    </lineage>
</organism>